<reference evidence="1" key="1">
    <citation type="submission" date="2021-06" db="EMBL/GenBank/DDBJ databases">
        <authorList>
            <person name="Kallberg Y."/>
            <person name="Tangrot J."/>
            <person name="Rosling A."/>
        </authorList>
    </citation>
    <scope>NUCLEOTIDE SEQUENCE</scope>
    <source>
        <strain evidence="1">MA461A</strain>
    </source>
</reference>
<dbReference type="EMBL" id="CAJVQC010125283">
    <property type="protein sequence ID" value="CAG8839958.1"/>
    <property type="molecule type" value="Genomic_DNA"/>
</dbReference>
<keyword evidence="2" id="KW-1185">Reference proteome</keyword>
<dbReference type="Proteomes" id="UP000789920">
    <property type="component" value="Unassembled WGS sequence"/>
</dbReference>
<accession>A0ACA9SHS8</accession>
<comment type="caution">
    <text evidence="1">The sequence shown here is derived from an EMBL/GenBank/DDBJ whole genome shotgun (WGS) entry which is preliminary data.</text>
</comment>
<evidence type="ECO:0000313" key="2">
    <source>
        <dbReference type="Proteomes" id="UP000789920"/>
    </source>
</evidence>
<sequence length="90" mass="10636">MAHRRRQLIIDLNYYELPATITRLDTVRERLIRELSQQYPDLSNVTSKELSLFLGHFQKFQEDALGRLVPRFDKIPPKIPAKLFKMEPSP</sequence>
<feature type="non-terminal residue" evidence="1">
    <location>
        <position position="90"/>
    </location>
</feature>
<name>A0ACA9SHS8_9GLOM</name>
<gene>
    <name evidence="1" type="ORF">RPERSI_LOCUS31244</name>
</gene>
<proteinExistence type="predicted"/>
<evidence type="ECO:0000313" key="1">
    <source>
        <dbReference type="EMBL" id="CAG8839958.1"/>
    </source>
</evidence>
<protein>
    <submittedName>
        <fullName evidence="1">27538_t:CDS:1</fullName>
    </submittedName>
</protein>
<organism evidence="1 2">
    <name type="scientific">Racocetra persica</name>
    <dbReference type="NCBI Taxonomy" id="160502"/>
    <lineage>
        <taxon>Eukaryota</taxon>
        <taxon>Fungi</taxon>
        <taxon>Fungi incertae sedis</taxon>
        <taxon>Mucoromycota</taxon>
        <taxon>Glomeromycotina</taxon>
        <taxon>Glomeromycetes</taxon>
        <taxon>Diversisporales</taxon>
        <taxon>Gigasporaceae</taxon>
        <taxon>Racocetra</taxon>
    </lineage>
</organism>